<gene>
    <name evidence="2" type="ORF">E0H50_00440</name>
</gene>
<dbReference type="OrthoDB" id="3212458at2"/>
<evidence type="ECO:0000313" key="3">
    <source>
        <dbReference type="Proteomes" id="UP000292695"/>
    </source>
</evidence>
<evidence type="ECO:0000313" key="2">
    <source>
        <dbReference type="EMBL" id="TCC42998.1"/>
    </source>
</evidence>
<feature type="region of interest" description="Disordered" evidence="1">
    <location>
        <begin position="61"/>
        <end position="91"/>
    </location>
</feature>
<organism evidence="2 3">
    <name type="scientific">Kribbella sindirgiensis</name>
    <dbReference type="NCBI Taxonomy" id="1124744"/>
    <lineage>
        <taxon>Bacteria</taxon>
        <taxon>Bacillati</taxon>
        <taxon>Actinomycetota</taxon>
        <taxon>Actinomycetes</taxon>
        <taxon>Propionibacteriales</taxon>
        <taxon>Kribbellaceae</taxon>
        <taxon>Kribbella</taxon>
    </lineage>
</organism>
<accession>A0A4R0JER1</accession>
<comment type="caution">
    <text evidence="2">The sequence shown here is derived from an EMBL/GenBank/DDBJ whole genome shotgun (WGS) entry which is preliminary data.</text>
</comment>
<protein>
    <submittedName>
        <fullName evidence="2">Uncharacterized protein</fullName>
    </submittedName>
</protein>
<feature type="region of interest" description="Disordered" evidence="1">
    <location>
        <begin position="1"/>
        <end position="25"/>
    </location>
</feature>
<dbReference type="EMBL" id="SJKA01000001">
    <property type="protein sequence ID" value="TCC42998.1"/>
    <property type="molecule type" value="Genomic_DNA"/>
</dbReference>
<evidence type="ECO:0000256" key="1">
    <source>
        <dbReference type="SAM" id="MobiDB-lite"/>
    </source>
</evidence>
<proteinExistence type="predicted"/>
<dbReference type="Proteomes" id="UP000292695">
    <property type="component" value="Unassembled WGS sequence"/>
</dbReference>
<sequence length="108" mass="11331">MHQHPRVPPLVPNSSSRSSHRPWSTGYASTRAFNHACIVRTHVGSGALSYDDRDVEHAVVGTDGLVTDGPPLKGTATTPWAPNNGQASGAVSCRSGCCTTPTSSRCQC</sequence>
<keyword evidence="3" id="KW-1185">Reference proteome</keyword>
<reference evidence="2 3" key="1">
    <citation type="submission" date="2019-02" db="EMBL/GenBank/DDBJ databases">
        <title>Kribbella capetownensis sp. nov. and Kribbella speibonae sp. nov., isolated from soil.</title>
        <authorList>
            <person name="Curtis S.M."/>
            <person name="Norton I."/>
            <person name="Everest G.J."/>
            <person name="Meyers P.R."/>
        </authorList>
    </citation>
    <scope>NUCLEOTIDE SEQUENCE [LARGE SCALE GENOMIC DNA]</scope>
    <source>
        <strain evidence="2 3">DSM 27082</strain>
    </source>
</reference>
<feature type="compositionally biased region" description="Polar residues" evidence="1">
    <location>
        <begin position="75"/>
        <end position="89"/>
    </location>
</feature>
<feature type="compositionally biased region" description="Pro residues" evidence="1">
    <location>
        <begin position="1"/>
        <end position="11"/>
    </location>
</feature>
<name>A0A4R0JER1_9ACTN</name>
<dbReference type="AlphaFoldDB" id="A0A4R0JER1"/>